<evidence type="ECO:0000256" key="3">
    <source>
        <dbReference type="ARBA" id="ARBA00022490"/>
    </source>
</evidence>
<evidence type="ECO:0000256" key="2">
    <source>
        <dbReference type="ARBA" id="ARBA00010752"/>
    </source>
</evidence>
<dbReference type="Gene3D" id="3.70.10.10">
    <property type="match status" value="1"/>
</dbReference>
<keyword evidence="6 9" id="KW-0235">DNA replication</keyword>
<feature type="domain" description="DNA polymerase III beta sliding clamp central" evidence="11">
    <location>
        <begin position="130"/>
        <end position="243"/>
    </location>
</feature>
<evidence type="ECO:0000256" key="7">
    <source>
        <dbReference type="ARBA" id="ARBA00022932"/>
    </source>
</evidence>
<dbReference type="GO" id="GO:0006271">
    <property type="term" value="P:DNA strand elongation involved in DNA replication"/>
    <property type="evidence" value="ECO:0007669"/>
    <property type="project" value="TreeGrafter"/>
</dbReference>
<dbReference type="Proteomes" id="UP000246104">
    <property type="component" value="Unassembled WGS sequence"/>
</dbReference>
<keyword evidence="7 9" id="KW-0239">DNA-directed DNA polymerase</keyword>
<dbReference type="Gene3D" id="3.10.150.10">
    <property type="entry name" value="DNA Polymerase III, subunit A, domain 2"/>
    <property type="match status" value="1"/>
</dbReference>
<protein>
    <recommendedName>
        <fullName evidence="9">Beta sliding clamp</fullName>
    </recommendedName>
</protein>
<evidence type="ECO:0000259" key="10">
    <source>
        <dbReference type="Pfam" id="PF00712"/>
    </source>
</evidence>
<comment type="similarity">
    <text evidence="2 9">Belongs to the beta sliding clamp family.</text>
</comment>
<dbReference type="CDD" id="cd00140">
    <property type="entry name" value="beta_clamp"/>
    <property type="match status" value="1"/>
</dbReference>
<dbReference type="SMART" id="SM00480">
    <property type="entry name" value="POL3Bc"/>
    <property type="match status" value="1"/>
</dbReference>
<dbReference type="InterPro" id="IPR022637">
    <property type="entry name" value="DNA_polIII_beta_cen"/>
</dbReference>
<dbReference type="GO" id="GO:0003887">
    <property type="term" value="F:DNA-directed DNA polymerase activity"/>
    <property type="evidence" value="ECO:0007669"/>
    <property type="project" value="UniProtKB-UniRule"/>
</dbReference>
<evidence type="ECO:0000256" key="9">
    <source>
        <dbReference type="PIRNR" id="PIRNR000804"/>
    </source>
</evidence>
<dbReference type="InterPro" id="IPR001001">
    <property type="entry name" value="DNA_polIII_beta"/>
</dbReference>
<dbReference type="Pfam" id="PF00712">
    <property type="entry name" value="DNA_pol3_beta"/>
    <property type="match status" value="1"/>
</dbReference>
<sequence>MYITILQENFLKSIQDAGRFTAHKTQLPSLTGIYCQAKNGIITLRSTDLHIGYQTTVGAKVIEEGECVLPSKIVQEFISSLLAGPLELKTDKDSLTLIQGKKTSKIPLFSVNDFPPFPEFNGEKIVFDAQNLTRALESCLYAASLDETRPVLASILWDMTSEGMTFVCTDGYRLSCVRETVSIELSKPQKLLLPAKGVGEITSIINRQKSKKVSFGVSNELSQSFFFVDDSIILLRLVDGEFPPYEQVIPRSFTFETGLDREEWMMALKTALVFAKESSSIISLLFEDKECIVRSASANLGEQETRISSSTAPSEQKKISFNGRFLLDVLTHLETPQVIFKMTDELKPGVILAEGSEYPVNVVMPFKR</sequence>
<dbReference type="PANTHER" id="PTHR30478">
    <property type="entry name" value="DNA POLYMERASE III SUBUNIT BETA"/>
    <property type="match status" value="1"/>
</dbReference>
<comment type="subcellular location">
    <subcellularLocation>
        <location evidence="1 9">Cytoplasm</location>
    </subcellularLocation>
</comment>
<comment type="function">
    <text evidence="9">Confers DNA tethering and processivity to DNA polymerases and other proteins. Acts as a clamp, forming a ring around DNA (a reaction catalyzed by the clamp-loading complex) which diffuses in an ATP-independent manner freely and bidirectionally along dsDNA. Initially characterized for its ability to contact the catalytic subunit of DNA polymerase III (Pol III), a complex, multichain enzyme responsible for most of the replicative synthesis in bacteria; Pol III exhibits 3'-5' exonuclease proofreading activity. The beta chain is required for initiation of replication as well as for processivity of DNA replication.</text>
</comment>
<evidence type="ECO:0000256" key="4">
    <source>
        <dbReference type="ARBA" id="ARBA00022679"/>
    </source>
</evidence>
<comment type="caution">
    <text evidence="13">The sequence shown here is derived from an EMBL/GenBank/DDBJ whole genome shotgun (WGS) entry which is preliminary data.</text>
</comment>
<dbReference type="AlphaFoldDB" id="A0A317JQP2"/>
<dbReference type="Pfam" id="PF02767">
    <property type="entry name" value="DNA_pol3_beta_2"/>
    <property type="match status" value="1"/>
</dbReference>
<gene>
    <name evidence="13" type="primary">dnaN</name>
    <name evidence="13" type="ORF">C5B42_01740</name>
</gene>
<dbReference type="InterPro" id="IPR046938">
    <property type="entry name" value="DNA_clamp_sf"/>
</dbReference>
<dbReference type="SUPFAM" id="SSF55979">
    <property type="entry name" value="DNA clamp"/>
    <property type="match status" value="3"/>
</dbReference>
<evidence type="ECO:0000256" key="5">
    <source>
        <dbReference type="ARBA" id="ARBA00022695"/>
    </source>
</evidence>
<evidence type="ECO:0000256" key="6">
    <source>
        <dbReference type="ARBA" id="ARBA00022705"/>
    </source>
</evidence>
<dbReference type="Pfam" id="PF02768">
    <property type="entry name" value="DNA_pol3_beta_3"/>
    <property type="match status" value="1"/>
</dbReference>
<dbReference type="GO" id="GO:0005737">
    <property type="term" value="C:cytoplasm"/>
    <property type="evidence" value="ECO:0007669"/>
    <property type="project" value="UniProtKB-SubCell"/>
</dbReference>
<keyword evidence="3 9" id="KW-0963">Cytoplasm</keyword>
<keyword evidence="5 9" id="KW-0548">Nucleotidyltransferase</keyword>
<proteinExistence type="inferred from homology"/>
<dbReference type="InterPro" id="IPR022635">
    <property type="entry name" value="DNA_polIII_beta_C"/>
</dbReference>
<reference evidence="13 14" key="1">
    <citation type="submission" date="2018-02" db="EMBL/GenBank/DDBJ databases">
        <title>Genomic Reconstructions from Amazon Rainforest and Pasture Soil Reveal Novel Insights into the Physiology of Candidate Phyla in Tropical Sites.</title>
        <authorList>
            <person name="Kroeger M.E."/>
            <person name="Delmont T."/>
            <person name="Eren A.M."/>
            <person name="Guo J."/>
            <person name="Meyer K.M."/>
            <person name="Khan K."/>
            <person name="Rodrigues J.L.M."/>
            <person name="Bohannan B.J.M."/>
            <person name="Tringe S."/>
            <person name="Borges C.D."/>
            <person name="Tiedje J."/>
            <person name="Tsai S.M."/>
            <person name="Nusslein K."/>
        </authorList>
    </citation>
    <scope>NUCLEOTIDE SEQUENCE [LARGE SCALE GENOMIC DNA]</scope>
    <source>
        <strain evidence="13">Amazon FNV 2010 28 9</strain>
    </source>
</reference>
<evidence type="ECO:0000313" key="14">
    <source>
        <dbReference type="Proteomes" id="UP000246104"/>
    </source>
</evidence>
<feature type="domain" description="DNA polymerase III beta sliding clamp N-terminal" evidence="10">
    <location>
        <begin position="1"/>
        <end position="116"/>
    </location>
</feature>
<evidence type="ECO:0000256" key="8">
    <source>
        <dbReference type="ARBA" id="ARBA00023125"/>
    </source>
</evidence>
<dbReference type="PANTHER" id="PTHR30478:SF0">
    <property type="entry name" value="BETA SLIDING CLAMP"/>
    <property type="match status" value="1"/>
</dbReference>
<evidence type="ECO:0000313" key="13">
    <source>
        <dbReference type="EMBL" id="PWU23731.1"/>
    </source>
</evidence>
<evidence type="ECO:0000256" key="1">
    <source>
        <dbReference type="ARBA" id="ARBA00004496"/>
    </source>
</evidence>
<comment type="subunit">
    <text evidence="9">Forms a ring-shaped head-to-tail homodimer around DNA.</text>
</comment>
<keyword evidence="8" id="KW-0238">DNA-binding</keyword>
<dbReference type="GO" id="GO:0009360">
    <property type="term" value="C:DNA polymerase III complex"/>
    <property type="evidence" value="ECO:0007669"/>
    <property type="project" value="InterPro"/>
</dbReference>
<feature type="domain" description="DNA polymerase III beta sliding clamp C-terminal" evidence="12">
    <location>
        <begin position="247"/>
        <end position="366"/>
    </location>
</feature>
<name>A0A317JQP2_9BACT</name>
<dbReference type="NCBIfam" id="TIGR00663">
    <property type="entry name" value="dnan"/>
    <property type="match status" value="1"/>
</dbReference>
<evidence type="ECO:0000259" key="12">
    <source>
        <dbReference type="Pfam" id="PF02768"/>
    </source>
</evidence>
<accession>A0A317JQP2</accession>
<dbReference type="PIRSF" id="PIRSF000804">
    <property type="entry name" value="DNA_pol_III_b"/>
    <property type="match status" value="1"/>
</dbReference>
<keyword evidence="4 9" id="KW-0808">Transferase</keyword>
<dbReference type="InterPro" id="IPR022634">
    <property type="entry name" value="DNA_polIII_beta_N"/>
</dbReference>
<dbReference type="GO" id="GO:0003677">
    <property type="term" value="F:DNA binding"/>
    <property type="evidence" value="ECO:0007669"/>
    <property type="project" value="UniProtKB-UniRule"/>
</dbReference>
<organism evidence="13 14">
    <name type="scientific">Candidatus Cerribacteria bacterium 'Amazon FNV 2010 28 9'</name>
    <dbReference type="NCBI Taxonomy" id="2081795"/>
    <lineage>
        <taxon>Bacteria</taxon>
        <taxon>Candidatus Cerribacteria</taxon>
    </lineage>
</organism>
<dbReference type="GO" id="GO:0008408">
    <property type="term" value="F:3'-5' exonuclease activity"/>
    <property type="evidence" value="ECO:0007669"/>
    <property type="project" value="InterPro"/>
</dbReference>
<evidence type="ECO:0000259" key="11">
    <source>
        <dbReference type="Pfam" id="PF02767"/>
    </source>
</evidence>
<dbReference type="EMBL" id="PSRQ01000023">
    <property type="protein sequence ID" value="PWU23731.1"/>
    <property type="molecule type" value="Genomic_DNA"/>
</dbReference>